<accession>A0A2N5TLE6</accession>
<sequence>MIDPTDISFFNTQNSEFLPSSQHIQNLLDCVEKYSLPNDDGQVTCEKVYYDPEPPKATSSKPQPNKATPLDATGSTPGLRHKVAACRCIICCIKAPRVANSAILKSAVGHQTQAHSSHVPPKIPSIKVTPLPSDLVVIASLHYELICWYHEMQWRHTHCGILLDSPEATESFWEYVDRTHNYEHFNIFLLGIPLKEQNEEYHRLVDIYTVTPNYYF</sequence>
<dbReference type="Proteomes" id="UP000235392">
    <property type="component" value="Unassembled WGS sequence"/>
</dbReference>
<evidence type="ECO:0000313" key="3">
    <source>
        <dbReference type="Proteomes" id="UP000235392"/>
    </source>
</evidence>
<feature type="compositionally biased region" description="Polar residues" evidence="1">
    <location>
        <begin position="57"/>
        <end position="66"/>
    </location>
</feature>
<protein>
    <submittedName>
        <fullName evidence="2">Uncharacterized protein</fullName>
    </submittedName>
</protein>
<dbReference type="AlphaFoldDB" id="A0A2N5TLE6"/>
<evidence type="ECO:0000313" key="2">
    <source>
        <dbReference type="EMBL" id="PLW26284.1"/>
    </source>
</evidence>
<proteinExistence type="predicted"/>
<dbReference type="EMBL" id="PGCI01000473">
    <property type="protein sequence ID" value="PLW26284.1"/>
    <property type="molecule type" value="Genomic_DNA"/>
</dbReference>
<reference evidence="2 3" key="1">
    <citation type="submission" date="2017-11" db="EMBL/GenBank/DDBJ databases">
        <title>De novo assembly and phasing of dikaryotic genomes from two isolates of Puccinia coronata f. sp. avenae, the causal agent of oat crown rust.</title>
        <authorList>
            <person name="Miller M.E."/>
            <person name="Zhang Y."/>
            <person name="Omidvar V."/>
            <person name="Sperschneider J."/>
            <person name="Schwessinger B."/>
            <person name="Raley C."/>
            <person name="Palmer J.M."/>
            <person name="Garnica D."/>
            <person name="Upadhyaya N."/>
            <person name="Rathjen J."/>
            <person name="Taylor J.M."/>
            <person name="Park R.F."/>
            <person name="Dodds P.N."/>
            <person name="Hirsch C.D."/>
            <person name="Kianian S.F."/>
            <person name="Figueroa M."/>
        </authorList>
    </citation>
    <scope>NUCLEOTIDE SEQUENCE [LARGE SCALE GENOMIC DNA]</scope>
    <source>
        <strain evidence="2">12SD80</strain>
    </source>
</reference>
<organism evidence="2 3">
    <name type="scientific">Puccinia coronata f. sp. avenae</name>
    <dbReference type="NCBI Taxonomy" id="200324"/>
    <lineage>
        <taxon>Eukaryota</taxon>
        <taxon>Fungi</taxon>
        <taxon>Dikarya</taxon>
        <taxon>Basidiomycota</taxon>
        <taxon>Pucciniomycotina</taxon>
        <taxon>Pucciniomycetes</taxon>
        <taxon>Pucciniales</taxon>
        <taxon>Pucciniaceae</taxon>
        <taxon>Puccinia</taxon>
    </lineage>
</organism>
<comment type="caution">
    <text evidence="2">The sequence shown here is derived from an EMBL/GenBank/DDBJ whole genome shotgun (WGS) entry which is preliminary data.</text>
</comment>
<evidence type="ECO:0000256" key="1">
    <source>
        <dbReference type="SAM" id="MobiDB-lite"/>
    </source>
</evidence>
<gene>
    <name evidence="2" type="ORF">PCASD_26134</name>
</gene>
<name>A0A2N5TLE6_9BASI</name>
<feature type="region of interest" description="Disordered" evidence="1">
    <location>
        <begin position="52"/>
        <end position="74"/>
    </location>
</feature>